<dbReference type="GO" id="GO:0016020">
    <property type="term" value="C:membrane"/>
    <property type="evidence" value="ECO:0007669"/>
    <property type="project" value="UniProtKB-SubCell"/>
</dbReference>
<dbReference type="PANTHER" id="PTHR42911:SF1">
    <property type="entry name" value="MODULATOR OF FTSH PROTEASE HFLC"/>
    <property type="match status" value="1"/>
</dbReference>
<gene>
    <name evidence="9" type="ORF">CCS01_12045</name>
</gene>
<keyword evidence="9" id="KW-0378">Hydrolase</keyword>
<comment type="caution">
    <text evidence="9">The sequence shown here is derived from an EMBL/GenBank/DDBJ whole genome shotgun (WGS) entry which is preliminary data.</text>
</comment>
<feature type="region of interest" description="Disordered" evidence="7">
    <location>
        <begin position="270"/>
        <end position="307"/>
    </location>
</feature>
<dbReference type="InterPro" id="IPR010200">
    <property type="entry name" value="HflC"/>
</dbReference>
<dbReference type="Proteomes" id="UP000239724">
    <property type="component" value="Unassembled WGS sequence"/>
</dbReference>
<keyword evidence="10" id="KW-1185">Reference proteome</keyword>
<keyword evidence="9" id="KW-0645">Protease</keyword>
<comment type="subcellular location">
    <subcellularLocation>
        <location evidence="1">Membrane</location>
        <topology evidence="1">Single-pass membrane protein</topology>
    </subcellularLocation>
</comment>
<comment type="function">
    <text evidence="6">HflC and HflK could regulate a protease.</text>
</comment>
<evidence type="ECO:0000313" key="9">
    <source>
        <dbReference type="EMBL" id="PPQ34206.1"/>
    </source>
</evidence>
<dbReference type="GO" id="GO:0008233">
    <property type="term" value="F:peptidase activity"/>
    <property type="evidence" value="ECO:0007669"/>
    <property type="project" value="UniProtKB-KW"/>
</dbReference>
<evidence type="ECO:0000256" key="4">
    <source>
        <dbReference type="ARBA" id="ARBA00022989"/>
    </source>
</evidence>
<evidence type="ECO:0000256" key="7">
    <source>
        <dbReference type="SAM" id="MobiDB-lite"/>
    </source>
</evidence>
<dbReference type="SUPFAM" id="SSF117892">
    <property type="entry name" value="Band 7/SPFH domain"/>
    <property type="match status" value="1"/>
</dbReference>
<evidence type="ECO:0000259" key="8">
    <source>
        <dbReference type="Pfam" id="PF01145"/>
    </source>
</evidence>
<keyword evidence="3" id="KW-0812">Transmembrane</keyword>
<keyword evidence="4" id="KW-1133">Transmembrane helix</keyword>
<dbReference type="Pfam" id="PF01145">
    <property type="entry name" value="Band_7"/>
    <property type="match status" value="1"/>
</dbReference>
<evidence type="ECO:0000313" key="10">
    <source>
        <dbReference type="Proteomes" id="UP000239724"/>
    </source>
</evidence>
<evidence type="ECO:0000256" key="5">
    <source>
        <dbReference type="ARBA" id="ARBA00023136"/>
    </source>
</evidence>
<dbReference type="GO" id="GO:0006508">
    <property type="term" value="P:proteolysis"/>
    <property type="evidence" value="ECO:0007669"/>
    <property type="project" value="UniProtKB-KW"/>
</dbReference>
<organism evidence="9 10">
    <name type="scientific">Rhodopila globiformis</name>
    <name type="common">Rhodopseudomonas globiformis</name>
    <dbReference type="NCBI Taxonomy" id="1071"/>
    <lineage>
        <taxon>Bacteria</taxon>
        <taxon>Pseudomonadati</taxon>
        <taxon>Pseudomonadota</taxon>
        <taxon>Alphaproteobacteria</taxon>
        <taxon>Acetobacterales</taxon>
        <taxon>Acetobacteraceae</taxon>
        <taxon>Rhodopila</taxon>
    </lineage>
</organism>
<accession>A0A2S6NHU8</accession>
<reference evidence="9 10" key="1">
    <citation type="journal article" date="2018" name="Arch. Microbiol.">
        <title>New insights into the metabolic potential of the phototrophic purple bacterium Rhodopila globiformis DSM 161(T) from its draft genome sequence and evidence for a vanadium-dependent nitrogenase.</title>
        <authorList>
            <person name="Imhoff J.F."/>
            <person name="Rahn T."/>
            <person name="Kunzel S."/>
            <person name="Neulinger S.C."/>
        </authorList>
    </citation>
    <scope>NUCLEOTIDE SEQUENCE [LARGE SCALE GENOMIC DNA]</scope>
    <source>
        <strain evidence="9 10">DSM 161</strain>
    </source>
</reference>
<evidence type="ECO:0000256" key="6">
    <source>
        <dbReference type="PIRNR" id="PIRNR005651"/>
    </source>
</evidence>
<dbReference type="InterPro" id="IPR036013">
    <property type="entry name" value="Band_7/SPFH_dom_sf"/>
</dbReference>
<evidence type="ECO:0000256" key="1">
    <source>
        <dbReference type="ARBA" id="ARBA00004167"/>
    </source>
</evidence>
<comment type="similarity">
    <text evidence="2 6">Belongs to the band 7/mec-2 family. HflC subfamily.</text>
</comment>
<dbReference type="PIRSF" id="PIRSF005651">
    <property type="entry name" value="HflC"/>
    <property type="match status" value="1"/>
</dbReference>
<protein>
    <recommendedName>
        <fullName evidence="6">Protein HflC</fullName>
    </recommendedName>
</protein>
<dbReference type="AlphaFoldDB" id="A0A2S6NHU8"/>
<feature type="domain" description="Band 7" evidence="8">
    <location>
        <begin position="2"/>
        <end position="186"/>
    </location>
</feature>
<dbReference type="PANTHER" id="PTHR42911">
    <property type="entry name" value="MODULATOR OF FTSH PROTEASE HFLC"/>
    <property type="match status" value="1"/>
</dbReference>
<dbReference type="EMBL" id="NHRY01000126">
    <property type="protein sequence ID" value="PPQ34206.1"/>
    <property type="molecule type" value="Genomic_DNA"/>
</dbReference>
<name>A0A2S6NHU8_RHOGL</name>
<keyword evidence="5" id="KW-0472">Membrane</keyword>
<dbReference type="InterPro" id="IPR001107">
    <property type="entry name" value="Band_7"/>
</dbReference>
<evidence type="ECO:0000256" key="3">
    <source>
        <dbReference type="ARBA" id="ARBA00022692"/>
    </source>
</evidence>
<dbReference type="Gene3D" id="3.30.479.30">
    <property type="entry name" value="Band 7 domain"/>
    <property type="match status" value="1"/>
</dbReference>
<evidence type="ECO:0000256" key="2">
    <source>
        <dbReference type="ARBA" id="ARBA00007862"/>
    </source>
</evidence>
<dbReference type="OrthoDB" id="8347232at2"/>
<sequence length="307" mass="33199">MVSAGEAVVITQFGAPVRVLTRPGLAWKLPAPIQATVPVDLRLRTSATGLEDVGTRDGLRILLRAYVAWQVPPDAERISQFLRAVRNNPDEAARQLRGFVGSAMQVTASSFDFADLVNTDPKRLRLGAFEQQLTAQVAAQMLQTYGIQVQQIGIETLSLPETSLVATVARMRSERETVAAERTAEGLRAAAEVRFNAERDARITVAGARTEAAEVEATAQRQAAAIRTKAYQADPQLYMMLRGLDTLSQVVGPNTRLVLRTDAAPFSLLVQGPSPVEAGREASPAEPRQGQSPAEPRKAVSPVEPRK</sequence>
<proteinExistence type="inferred from homology"/>